<dbReference type="Pfam" id="PF01694">
    <property type="entry name" value="Rhomboid"/>
    <property type="match status" value="1"/>
</dbReference>
<dbReference type="SUPFAM" id="SSF144091">
    <property type="entry name" value="Rhomboid-like"/>
    <property type="match status" value="1"/>
</dbReference>
<comment type="subcellular location">
    <subcellularLocation>
        <location evidence="1 6">Membrane</location>
        <topology evidence="1 6">Multi-pass membrane protein</topology>
    </subcellularLocation>
</comment>
<dbReference type="GO" id="GO:0004252">
    <property type="term" value="F:serine-type endopeptidase activity"/>
    <property type="evidence" value="ECO:0007669"/>
    <property type="project" value="InterPro"/>
</dbReference>
<dbReference type="InterPro" id="IPR002610">
    <property type="entry name" value="Peptidase_S54_rhomboid-like"/>
</dbReference>
<evidence type="ECO:0000256" key="3">
    <source>
        <dbReference type="ARBA" id="ARBA00022692"/>
    </source>
</evidence>
<dbReference type="PANTHER" id="PTHR22936:SF75">
    <property type="entry name" value="RHOMBOID-LIKE PROTEIN 8"/>
    <property type="match status" value="1"/>
</dbReference>
<evidence type="ECO:0000256" key="1">
    <source>
        <dbReference type="ARBA" id="ARBA00004141"/>
    </source>
</evidence>
<dbReference type="EMBL" id="VEPZ02000230">
    <property type="protein sequence ID" value="KAE8729350.1"/>
    <property type="molecule type" value="Genomic_DNA"/>
</dbReference>
<reference evidence="8" key="1">
    <citation type="submission" date="2019-09" db="EMBL/GenBank/DDBJ databases">
        <title>Draft genome information of white flower Hibiscus syriacus.</title>
        <authorList>
            <person name="Kim Y.-M."/>
        </authorList>
    </citation>
    <scope>NUCLEOTIDE SEQUENCE [LARGE SCALE GENOMIC DNA]</scope>
    <source>
        <strain evidence="8">YM2019G1</strain>
    </source>
</reference>
<dbReference type="AlphaFoldDB" id="A0A6A3CJ30"/>
<dbReference type="EC" id="3.4.21.105" evidence="6"/>
<feature type="domain" description="Peptidase S54 rhomboid" evidence="7">
    <location>
        <begin position="5"/>
        <end position="58"/>
    </location>
</feature>
<keyword evidence="4 6" id="KW-1133">Transmembrane helix</keyword>
<evidence type="ECO:0000313" key="8">
    <source>
        <dbReference type="EMBL" id="KAE8729350.1"/>
    </source>
</evidence>
<sequence length="190" mass="21190">MLSGLIRNWNVYSSKCAALATLFTVMVMNFLLGLLPYIDNFANIGAFVSGLLLGFMLLLTPQVRQMSKNKSGLFEYGVNRAKSSIKVEQKMGLDRLILRSTSLVLFVLLLSGCLVAVFLGIDVNQYCGWCRFIDCIPSKRWSCNDGPKTCEIMKSSSEMTLTCLYNGNTRVFPFTNVSQARMNDLCAMIC</sequence>
<keyword evidence="3 6" id="KW-0812">Transmembrane</keyword>
<name>A0A6A3CJ30_HIBSY</name>
<dbReference type="GO" id="GO:0006508">
    <property type="term" value="P:proteolysis"/>
    <property type="evidence" value="ECO:0007669"/>
    <property type="project" value="UniProtKB-KW"/>
</dbReference>
<evidence type="ECO:0000256" key="2">
    <source>
        <dbReference type="ARBA" id="ARBA00009045"/>
    </source>
</evidence>
<comment type="function">
    <text evidence="6">Serine protease involved in intramembrane proteolysis.</text>
</comment>
<feature type="transmembrane region" description="Helical" evidence="6">
    <location>
        <begin position="96"/>
        <end position="121"/>
    </location>
</feature>
<feature type="transmembrane region" description="Helical" evidence="6">
    <location>
        <begin position="12"/>
        <end position="35"/>
    </location>
</feature>
<feature type="transmembrane region" description="Helical" evidence="6">
    <location>
        <begin position="41"/>
        <end position="60"/>
    </location>
</feature>
<dbReference type="PANTHER" id="PTHR22936">
    <property type="entry name" value="RHOMBOID-RELATED"/>
    <property type="match status" value="1"/>
</dbReference>
<evidence type="ECO:0000256" key="5">
    <source>
        <dbReference type="ARBA" id="ARBA00023136"/>
    </source>
</evidence>
<dbReference type="Proteomes" id="UP000436088">
    <property type="component" value="Unassembled WGS sequence"/>
</dbReference>
<organism evidence="8 9">
    <name type="scientific">Hibiscus syriacus</name>
    <name type="common">Rose of Sharon</name>
    <dbReference type="NCBI Taxonomy" id="106335"/>
    <lineage>
        <taxon>Eukaryota</taxon>
        <taxon>Viridiplantae</taxon>
        <taxon>Streptophyta</taxon>
        <taxon>Embryophyta</taxon>
        <taxon>Tracheophyta</taxon>
        <taxon>Spermatophyta</taxon>
        <taxon>Magnoliopsida</taxon>
        <taxon>eudicotyledons</taxon>
        <taxon>Gunneridae</taxon>
        <taxon>Pentapetalae</taxon>
        <taxon>rosids</taxon>
        <taxon>malvids</taxon>
        <taxon>Malvales</taxon>
        <taxon>Malvaceae</taxon>
        <taxon>Malvoideae</taxon>
        <taxon>Hibiscus</taxon>
    </lineage>
</organism>
<keyword evidence="6" id="KW-0720">Serine protease</keyword>
<keyword evidence="6" id="KW-0378">Hydrolase</keyword>
<evidence type="ECO:0000256" key="4">
    <source>
        <dbReference type="ARBA" id="ARBA00022989"/>
    </source>
</evidence>
<accession>A0A6A3CJ30</accession>
<proteinExistence type="inferred from homology"/>
<protein>
    <recommendedName>
        <fullName evidence="6">RHOMBOID-like protein</fullName>
        <ecNumber evidence="6">3.4.21.105</ecNumber>
    </recommendedName>
</protein>
<comment type="caution">
    <text evidence="8">The sequence shown here is derived from an EMBL/GenBank/DDBJ whole genome shotgun (WGS) entry which is preliminary data.</text>
</comment>
<keyword evidence="5 6" id="KW-0472">Membrane</keyword>
<dbReference type="InterPro" id="IPR022764">
    <property type="entry name" value="Peptidase_S54_rhomboid_dom"/>
</dbReference>
<keyword evidence="9" id="KW-1185">Reference proteome</keyword>
<comment type="caution">
    <text evidence="6">Lacks conserved residue(s) required for the propagation of feature annotation.</text>
</comment>
<keyword evidence="6" id="KW-0645">Protease</keyword>
<dbReference type="GO" id="GO:0016020">
    <property type="term" value="C:membrane"/>
    <property type="evidence" value="ECO:0007669"/>
    <property type="project" value="UniProtKB-SubCell"/>
</dbReference>
<evidence type="ECO:0000259" key="7">
    <source>
        <dbReference type="Pfam" id="PF01694"/>
    </source>
</evidence>
<dbReference type="InterPro" id="IPR035952">
    <property type="entry name" value="Rhomboid-like_sf"/>
</dbReference>
<comment type="catalytic activity">
    <reaction evidence="6">
        <text>Cleaves type-1 transmembrane domains using a catalytic dyad composed of serine and histidine that are contributed by different transmembrane domains.</text>
        <dbReference type="EC" id="3.4.21.105"/>
    </reaction>
</comment>
<comment type="similarity">
    <text evidence="2 6">Belongs to the peptidase S54 family.</text>
</comment>
<evidence type="ECO:0000313" key="9">
    <source>
        <dbReference type="Proteomes" id="UP000436088"/>
    </source>
</evidence>
<evidence type="ECO:0000256" key="6">
    <source>
        <dbReference type="RuleBase" id="RU362115"/>
    </source>
</evidence>
<gene>
    <name evidence="8" type="ORF">F3Y22_tig00003721pilonHSYRG00332</name>
</gene>